<dbReference type="UniPathway" id="UPA00077">
    <property type="reaction ID" value="UER00158"/>
</dbReference>
<comment type="similarity">
    <text evidence="2 8 9">Belongs to the dihydrofolate reductase family.</text>
</comment>
<dbReference type="FunFam" id="3.40.430.10:FF:000001">
    <property type="entry name" value="Dihydrofolate reductase"/>
    <property type="match status" value="1"/>
</dbReference>
<dbReference type="InterPro" id="IPR012259">
    <property type="entry name" value="DHFR"/>
</dbReference>
<dbReference type="GO" id="GO:0046452">
    <property type="term" value="P:dihydrofolate metabolic process"/>
    <property type="evidence" value="ECO:0007669"/>
    <property type="project" value="TreeGrafter"/>
</dbReference>
<name>A4BS77_9GAMM</name>
<dbReference type="EMBL" id="AAOF01000009">
    <property type="protein sequence ID" value="EAR21337.1"/>
    <property type="molecule type" value="Genomic_DNA"/>
</dbReference>
<dbReference type="STRING" id="314278.NB231_13121"/>
<dbReference type="AlphaFoldDB" id="A4BS77"/>
<dbReference type="Gene3D" id="3.40.430.10">
    <property type="entry name" value="Dihydrofolate Reductase, subunit A"/>
    <property type="match status" value="1"/>
</dbReference>
<evidence type="ECO:0000256" key="1">
    <source>
        <dbReference type="ARBA" id="ARBA00004903"/>
    </source>
</evidence>
<dbReference type="PANTHER" id="PTHR48069:SF3">
    <property type="entry name" value="DIHYDROFOLATE REDUCTASE"/>
    <property type="match status" value="1"/>
</dbReference>
<dbReference type="EC" id="1.5.1.3" evidence="3 8"/>
<evidence type="ECO:0000256" key="2">
    <source>
        <dbReference type="ARBA" id="ARBA00009539"/>
    </source>
</evidence>
<reference evidence="11 12" key="1">
    <citation type="submission" date="2006-02" db="EMBL/GenBank/DDBJ databases">
        <authorList>
            <person name="Waterbury J."/>
            <person name="Ferriera S."/>
            <person name="Johnson J."/>
            <person name="Kravitz S."/>
            <person name="Halpern A."/>
            <person name="Remington K."/>
            <person name="Beeson K."/>
            <person name="Tran B."/>
            <person name="Rogers Y.-H."/>
            <person name="Friedman R."/>
            <person name="Venter J.C."/>
        </authorList>
    </citation>
    <scope>NUCLEOTIDE SEQUENCE [LARGE SCALE GENOMIC DNA]</scope>
    <source>
        <strain evidence="11 12">Nb-231</strain>
    </source>
</reference>
<gene>
    <name evidence="11" type="ORF">NB231_13121</name>
</gene>
<dbReference type="Proteomes" id="UP000003374">
    <property type="component" value="Unassembled WGS sequence"/>
</dbReference>
<dbReference type="GO" id="GO:0004146">
    <property type="term" value="F:dihydrofolate reductase activity"/>
    <property type="evidence" value="ECO:0007669"/>
    <property type="project" value="UniProtKB-EC"/>
</dbReference>
<dbReference type="HOGENOM" id="CLU_043966_5_1_6"/>
<comment type="function">
    <text evidence="7 8">Key enzyme in folate metabolism. Catalyzes an essential reaction for de novo glycine and purine synthesis, and for DNA precursor synthesis.</text>
</comment>
<feature type="domain" description="DHFR" evidence="10">
    <location>
        <begin position="1"/>
        <end position="152"/>
    </location>
</feature>
<evidence type="ECO:0000256" key="4">
    <source>
        <dbReference type="ARBA" id="ARBA00022563"/>
    </source>
</evidence>
<dbReference type="eggNOG" id="COG0262">
    <property type="taxonomic scope" value="Bacteria"/>
</dbReference>
<dbReference type="InterPro" id="IPR017925">
    <property type="entry name" value="DHFR_CS"/>
</dbReference>
<evidence type="ECO:0000313" key="11">
    <source>
        <dbReference type="EMBL" id="EAR21337.1"/>
    </source>
</evidence>
<dbReference type="InterPro" id="IPR001796">
    <property type="entry name" value="DHFR_dom"/>
</dbReference>
<dbReference type="CDD" id="cd00209">
    <property type="entry name" value="DHFR"/>
    <property type="match status" value="1"/>
</dbReference>
<comment type="caution">
    <text evidence="11">The sequence shown here is derived from an EMBL/GenBank/DDBJ whole genome shotgun (WGS) entry which is preliminary data.</text>
</comment>
<sequence length="162" mass="17969">MAENRVIGRAHGLPWRLPADMRHFVALTRGKPIVMGRRCHDTIGRALPGRHNIVLSRNPAHRVPGCMLVHDLEAALAVAAGASEIMIIGGEQIYRLFLARADRIYLTLVHGRVEGDAFFPHLDAAEWQESARQSRLADADNAYALTFLTLLRRASEPNCETA</sequence>
<dbReference type="PIRSF" id="PIRSF000194">
    <property type="entry name" value="DHFR"/>
    <property type="match status" value="1"/>
</dbReference>
<evidence type="ECO:0000256" key="5">
    <source>
        <dbReference type="ARBA" id="ARBA00022857"/>
    </source>
</evidence>
<keyword evidence="4 8" id="KW-0554">One-carbon metabolism</keyword>
<evidence type="ECO:0000313" key="12">
    <source>
        <dbReference type="Proteomes" id="UP000003374"/>
    </source>
</evidence>
<comment type="pathway">
    <text evidence="1 8">Cofactor biosynthesis; tetrahydrofolate biosynthesis; 5,6,7,8-tetrahydrofolate from 7,8-dihydrofolate: step 1/1.</text>
</comment>
<evidence type="ECO:0000259" key="10">
    <source>
        <dbReference type="PROSITE" id="PS51330"/>
    </source>
</evidence>
<accession>A4BS77</accession>
<evidence type="ECO:0000256" key="7">
    <source>
        <dbReference type="ARBA" id="ARBA00025067"/>
    </source>
</evidence>
<dbReference type="GO" id="GO:0070401">
    <property type="term" value="F:NADP+ binding"/>
    <property type="evidence" value="ECO:0007669"/>
    <property type="project" value="UniProtKB-ARBA"/>
</dbReference>
<dbReference type="Pfam" id="PF00186">
    <property type="entry name" value="DHFR_1"/>
    <property type="match status" value="1"/>
</dbReference>
<proteinExistence type="inferred from homology"/>
<dbReference type="PROSITE" id="PS51330">
    <property type="entry name" value="DHFR_2"/>
    <property type="match status" value="1"/>
</dbReference>
<keyword evidence="12" id="KW-1185">Reference proteome</keyword>
<dbReference type="GO" id="GO:0006730">
    <property type="term" value="P:one-carbon metabolic process"/>
    <property type="evidence" value="ECO:0007669"/>
    <property type="project" value="UniProtKB-KW"/>
</dbReference>
<evidence type="ECO:0000256" key="3">
    <source>
        <dbReference type="ARBA" id="ARBA00012856"/>
    </source>
</evidence>
<dbReference type="InterPro" id="IPR024072">
    <property type="entry name" value="DHFR-like_dom_sf"/>
</dbReference>
<dbReference type="PRINTS" id="PR00070">
    <property type="entry name" value="DHFR"/>
</dbReference>
<dbReference type="GO" id="GO:0005829">
    <property type="term" value="C:cytosol"/>
    <property type="evidence" value="ECO:0007669"/>
    <property type="project" value="TreeGrafter"/>
</dbReference>
<evidence type="ECO:0000256" key="9">
    <source>
        <dbReference type="RuleBase" id="RU004474"/>
    </source>
</evidence>
<dbReference type="PANTHER" id="PTHR48069">
    <property type="entry name" value="DIHYDROFOLATE REDUCTASE"/>
    <property type="match status" value="1"/>
</dbReference>
<evidence type="ECO:0000256" key="8">
    <source>
        <dbReference type="PIRNR" id="PIRNR000194"/>
    </source>
</evidence>
<comment type="catalytic activity">
    <reaction evidence="8">
        <text>(6S)-5,6,7,8-tetrahydrofolate + NADP(+) = 7,8-dihydrofolate + NADPH + H(+)</text>
        <dbReference type="Rhea" id="RHEA:15009"/>
        <dbReference type="ChEBI" id="CHEBI:15378"/>
        <dbReference type="ChEBI" id="CHEBI:57451"/>
        <dbReference type="ChEBI" id="CHEBI:57453"/>
        <dbReference type="ChEBI" id="CHEBI:57783"/>
        <dbReference type="ChEBI" id="CHEBI:58349"/>
        <dbReference type="EC" id="1.5.1.3"/>
    </reaction>
</comment>
<keyword evidence="6 8" id="KW-0560">Oxidoreductase</keyword>
<organism evidence="11 12">
    <name type="scientific">Nitrococcus mobilis Nb-231</name>
    <dbReference type="NCBI Taxonomy" id="314278"/>
    <lineage>
        <taxon>Bacteria</taxon>
        <taxon>Pseudomonadati</taxon>
        <taxon>Pseudomonadota</taxon>
        <taxon>Gammaproteobacteria</taxon>
        <taxon>Chromatiales</taxon>
        <taxon>Ectothiorhodospiraceae</taxon>
        <taxon>Nitrococcus</taxon>
    </lineage>
</organism>
<keyword evidence="5 8" id="KW-0521">NADP</keyword>
<protein>
    <recommendedName>
        <fullName evidence="3 8">Dihydrofolate reductase</fullName>
        <ecNumber evidence="3 8">1.5.1.3</ecNumber>
    </recommendedName>
</protein>
<evidence type="ECO:0000256" key="6">
    <source>
        <dbReference type="ARBA" id="ARBA00023002"/>
    </source>
</evidence>
<dbReference type="GO" id="GO:0046654">
    <property type="term" value="P:tetrahydrofolate biosynthetic process"/>
    <property type="evidence" value="ECO:0007669"/>
    <property type="project" value="UniProtKB-UniPathway"/>
</dbReference>
<dbReference type="SUPFAM" id="SSF53597">
    <property type="entry name" value="Dihydrofolate reductase-like"/>
    <property type="match status" value="1"/>
</dbReference>
<dbReference type="GO" id="GO:0046655">
    <property type="term" value="P:folic acid metabolic process"/>
    <property type="evidence" value="ECO:0007669"/>
    <property type="project" value="TreeGrafter"/>
</dbReference>
<dbReference type="PROSITE" id="PS00075">
    <property type="entry name" value="DHFR_1"/>
    <property type="match status" value="1"/>
</dbReference>